<feature type="transmembrane region" description="Helical" evidence="1">
    <location>
        <begin position="12"/>
        <end position="29"/>
    </location>
</feature>
<keyword evidence="1" id="KW-0472">Membrane</keyword>
<dbReference type="AlphaFoldDB" id="A0AA39J0P8"/>
<evidence type="ECO:0000313" key="2">
    <source>
        <dbReference type="EMBL" id="KAK0433122.1"/>
    </source>
</evidence>
<protein>
    <submittedName>
        <fullName evidence="2">Uncharacterized protein</fullName>
    </submittedName>
</protein>
<gene>
    <name evidence="2" type="ORF">EV420DRAFT_1601813</name>
</gene>
<feature type="transmembrane region" description="Helical" evidence="1">
    <location>
        <begin position="41"/>
        <end position="65"/>
    </location>
</feature>
<sequence length="67" mass="7535">MRFAVCLFPPHSDLLSPIVTTFNVLGFIFTSPDVVSVVLRFIFSLCLSSALYHYLFFFGLCPISITL</sequence>
<evidence type="ECO:0000256" key="1">
    <source>
        <dbReference type="SAM" id="Phobius"/>
    </source>
</evidence>
<evidence type="ECO:0000313" key="3">
    <source>
        <dbReference type="Proteomes" id="UP001175211"/>
    </source>
</evidence>
<dbReference type="EMBL" id="JAUEPS010000250">
    <property type="protein sequence ID" value="KAK0433122.1"/>
    <property type="molecule type" value="Genomic_DNA"/>
</dbReference>
<dbReference type="RefSeq" id="XP_060321469.1">
    <property type="nucleotide sequence ID" value="XM_060475017.1"/>
</dbReference>
<proteinExistence type="predicted"/>
<reference evidence="2" key="1">
    <citation type="submission" date="2023-06" db="EMBL/GenBank/DDBJ databases">
        <authorList>
            <consortium name="Lawrence Berkeley National Laboratory"/>
            <person name="Ahrendt S."/>
            <person name="Sahu N."/>
            <person name="Indic B."/>
            <person name="Wong-Bajracharya J."/>
            <person name="Merenyi Z."/>
            <person name="Ke H.-M."/>
            <person name="Monk M."/>
            <person name="Kocsube S."/>
            <person name="Drula E."/>
            <person name="Lipzen A."/>
            <person name="Balint B."/>
            <person name="Henrissat B."/>
            <person name="Andreopoulos B."/>
            <person name="Martin F.M."/>
            <person name="Harder C.B."/>
            <person name="Rigling D."/>
            <person name="Ford K.L."/>
            <person name="Foster G.D."/>
            <person name="Pangilinan J."/>
            <person name="Papanicolaou A."/>
            <person name="Barry K."/>
            <person name="LaButti K."/>
            <person name="Viragh M."/>
            <person name="Koriabine M."/>
            <person name="Yan M."/>
            <person name="Riley R."/>
            <person name="Champramary S."/>
            <person name="Plett K.L."/>
            <person name="Tsai I.J."/>
            <person name="Slot J."/>
            <person name="Sipos G."/>
            <person name="Plett J."/>
            <person name="Nagy L.G."/>
            <person name="Grigoriev I.V."/>
        </authorList>
    </citation>
    <scope>NUCLEOTIDE SEQUENCE</scope>
    <source>
        <strain evidence="2">CCBAS 213</strain>
    </source>
</reference>
<keyword evidence="1" id="KW-0812">Transmembrane</keyword>
<dbReference type="Proteomes" id="UP001175211">
    <property type="component" value="Unassembled WGS sequence"/>
</dbReference>
<name>A0AA39J0P8_ARMTA</name>
<accession>A0AA39J0P8</accession>
<comment type="caution">
    <text evidence="2">The sequence shown here is derived from an EMBL/GenBank/DDBJ whole genome shotgun (WGS) entry which is preliminary data.</text>
</comment>
<dbReference type="GeneID" id="85358565"/>
<keyword evidence="3" id="KW-1185">Reference proteome</keyword>
<keyword evidence="1" id="KW-1133">Transmembrane helix</keyword>
<organism evidence="2 3">
    <name type="scientific">Armillaria tabescens</name>
    <name type="common">Ringless honey mushroom</name>
    <name type="synonym">Agaricus tabescens</name>
    <dbReference type="NCBI Taxonomy" id="1929756"/>
    <lineage>
        <taxon>Eukaryota</taxon>
        <taxon>Fungi</taxon>
        <taxon>Dikarya</taxon>
        <taxon>Basidiomycota</taxon>
        <taxon>Agaricomycotina</taxon>
        <taxon>Agaricomycetes</taxon>
        <taxon>Agaricomycetidae</taxon>
        <taxon>Agaricales</taxon>
        <taxon>Marasmiineae</taxon>
        <taxon>Physalacriaceae</taxon>
        <taxon>Desarmillaria</taxon>
    </lineage>
</organism>